<dbReference type="FunFam" id="1.10.10.2740:FF:000002">
    <property type="entry name" value="Transcription elongation factor Spt6"/>
    <property type="match status" value="1"/>
</dbReference>
<dbReference type="GO" id="GO:0003677">
    <property type="term" value="F:DNA binding"/>
    <property type="evidence" value="ECO:0007669"/>
    <property type="project" value="InterPro"/>
</dbReference>
<dbReference type="InterPro" id="IPR036860">
    <property type="entry name" value="SH2_dom_sf"/>
</dbReference>
<reference evidence="13" key="1">
    <citation type="submission" date="2019-07" db="EMBL/GenBank/DDBJ databases">
        <authorList>
            <person name="Palmer J.M."/>
        </authorList>
    </citation>
    <scope>NUCLEOTIDE SEQUENCE</scope>
    <source>
        <strain evidence="13">PC9</strain>
    </source>
</reference>
<keyword evidence="5" id="KW-0158">Chromosome</keyword>
<feature type="compositionally biased region" description="Acidic residues" evidence="11">
    <location>
        <begin position="41"/>
        <end position="55"/>
    </location>
</feature>
<keyword evidence="13" id="KW-0648">Protein biosynthesis</keyword>
<dbReference type="Proteomes" id="UP000623687">
    <property type="component" value="Unassembled WGS sequence"/>
</dbReference>
<dbReference type="InterPro" id="IPR028231">
    <property type="entry name" value="Spt6_YqgF"/>
</dbReference>
<keyword evidence="6" id="KW-0727">SH2 domain</keyword>
<dbReference type="Gene3D" id="1.10.150.850">
    <property type="entry name" value="Spt6, helix-hairpin-helix domain"/>
    <property type="match status" value="1"/>
</dbReference>
<dbReference type="SUPFAM" id="SSF158832">
    <property type="entry name" value="Tex N-terminal region-like"/>
    <property type="match status" value="1"/>
</dbReference>
<dbReference type="InterPro" id="IPR010994">
    <property type="entry name" value="RuvA_2-like"/>
</dbReference>
<name>A0A8H7A4Z0_PLEOS</name>
<proteinExistence type="inferred from homology"/>
<dbReference type="InterPro" id="IPR023323">
    <property type="entry name" value="Tex-like_dom_sf"/>
</dbReference>
<comment type="similarity">
    <text evidence="3 10">Belongs to the SPT6 family.</text>
</comment>
<dbReference type="Pfam" id="PF14639">
    <property type="entry name" value="YqgF"/>
    <property type="match status" value="1"/>
</dbReference>
<dbReference type="Pfam" id="PF14635">
    <property type="entry name" value="HHH_7"/>
    <property type="match status" value="1"/>
</dbReference>
<keyword evidence="7 10" id="KW-0804">Transcription</keyword>
<dbReference type="InterPro" id="IPR028083">
    <property type="entry name" value="Spt6_acidic_N_dom"/>
</dbReference>
<dbReference type="RefSeq" id="XP_036636571.1">
    <property type="nucleotide sequence ID" value="XM_036770726.1"/>
</dbReference>
<evidence type="ECO:0000313" key="14">
    <source>
        <dbReference type="Proteomes" id="UP000623687"/>
    </source>
</evidence>
<evidence type="ECO:0000256" key="9">
    <source>
        <dbReference type="ARBA" id="ARBA00093389"/>
    </source>
</evidence>
<dbReference type="VEuPathDB" id="FungiDB:PC9H_001075"/>
<dbReference type="InterPro" id="IPR035420">
    <property type="entry name" value="Spt6_SH2"/>
</dbReference>
<keyword evidence="14" id="KW-1185">Reference proteome</keyword>
<dbReference type="SUPFAM" id="SSF55550">
    <property type="entry name" value="SH2 domain"/>
    <property type="match status" value="1"/>
</dbReference>
<feature type="region of interest" description="Disordered" evidence="11">
    <location>
        <begin position="1444"/>
        <end position="1546"/>
    </location>
</feature>
<dbReference type="Pfam" id="PF14632">
    <property type="entry name" value="SPT6_acidic"/>
    <property type="match status" value="1"/>
</dbReference>
<dbReference type="Gene3D" id="1.10.3500.10">
    <property type="entry name" value="Tex N-terminal region-like"/>
    <property type="match status" value="1"/>
</dbReference>
<dbReference type="InterPro" id="IPR055179">
    <property type="entry name" value="Tex-like_central_region"/>
</dbReference>
<evidence type="ECO:0000256" key="4">
    <source>
        <dbReference type="ARBA" id="ARBA00020248"/>
    </source>
</evidence>
<dbReference type="Gene3D" id="3.30.420.140">
    <property type="entry name" value="YqgF/RNase H-like domain"/>
    <property type="match status" value="1"/>
</dbReference>
<evidence type="ECO:0000256" key="5">
    <source>
        <dbReference type="ARBA" id="ARBA00022454"/>
    </source>
</evidence>
<feature type="compositionally biased region" description="Basic residues" evidence="11">
    <location>
        <begin position="117"/>
        <end position="126"/>
    </location>
</feature>
<evidence type="ECO:0000256" key="8">
    <source>
        <dbReference type="ARBA" id="ARBA00023242"/>
    </source>
</evidence>
<dbReference type="InterPro" id="IPR035019">
    <property type="entry name" value="Spt6_SH2_N"/>
</dbReference>
<dbReference type="SUPFAM" id="SSF47781">
    <property type="entry name" value="RuvA domain 2-like"/>
    <property type="match status" value="2"/>
</dbReference>
<dbReference type="InterPro" id="IPR012337">
    <property type="entry name" value="RNaseH-like_sf"/>
</dbReference>
<dbReference type="InterPro" id="IPR017072">
    <property type="entry name" value="TF_Spt6"/>
</dbReference>
<dbReference type="PANTHER" id="PTHR10145">
    <property type="entry name" value="TRANSCRIPTION ELONGATION FACTOR SPT6"/>
    <property type="match status" value="1"/>
</dbReference>
<dbReference type="GO" id="GO:0042393">
    <property type="term" value="F:histone binding"/>
    <property type="evidence" value="ECO:0007669"/>
    <property type="project" value="TreeGrafter"/>
</dbReference>
<evidence type="ECO:0000256" key="2">
    <source>
        <dbReference type="ARBA" id="ARBA00004286"/>
    </source>
</evidence>
<evidence type="ECO:0000256" key="10">
    <source>
        <dbReference type="PIRNR" id="PIRNR036947"/>
    </source>
</evidence>
<dbReference type="GO" id="GO:0034728">
    <property type="term" value="P:nucleosome organization"/>
    <property type="evidence" value="ECO:0007669"/>
    <property type="project" value="TreeGrafter"/>
</dbReference>
<keyword evidence="13" id="KW-0251">Elongation factor</keyword>
<dbReference type="GO" id="GO:0005694">
    <property type="term" value="C:chromosome"/>
    <property type="evidence" value="ECO:0007669"/>
    <property type="project" value="UniProtKB-SubCell"/>
</dbReference>
<evidence type="ECO:0000256" key="6">
    <source>
        <dbReference type="ARBA" id="ARBA00022999"/>
    </source>
</evidence>
<feature type="compositionally biased region" description="Acidic residues" evidence="11">
    <location>
        <begin position="98"/>
        <end position="109"/>
    </location>
</feature>
<feature type="compositionally biased region" description="Acidic residues" evidence="11">
    <location>
        <begin position="170"/>
        <end position="202"/>
    </location>
</feature>
<dbReference type="FunFam" id="3.30.505.10:FF:000056">
    <property type="entry name" value="Transcription elongation factor Spt6"/>
    <property type="match status" value="1"/>
</dbReference>
<dbReference type="PANTHER" id="PTHR10145:SF6">
    <property type="entry name" value="TRANSCRIPTION ELONGATION FACTOR SPT6"/>
    <property type="match status" value="1"/>
</dbReference>
<dbReference type="GO" id="GO:0031491">
    <property type="term" value="F:nucleosome binding"/>
    <property type="evidence" value="ECO:0007669"/>
    <property type="project" value="TreeGrafter"/>
</dbReference>
<dbReference type="InterPro" id="IPR037027">
    <property type="entry name" value="YqgF/RNaseH-like_dom_sf"/>
</dbReference>
<dbReference type="PROSITE" id="PS50126">
    <property type="entry name" value="S1"/>
    <property type="match status" value="1"/>
</dbReference>
<protein>
    <recommendedName>
        <fullName evidence="4 10">Transcription elongation factor Spt6</fullName>
    </recommendedName>
</protein>
<evidence type="ECO:0000256" key="11">
    <source>
        <dbReference type="SAM" id="MobiDB-lite"/>
    </source>
</evidence>
<dbReference type="CDD" id="cd09918">
    <property type="entry name" value="SH2_Nterm_SPT6_like"/>
    <property type="match status" value="1"/>
</dbReference>
<feature type="compositionally biased region" description="Basic and acidic residues" evidence="11">
    <location>
        <begin position="203"/>
        <end position="219"/>
    </location>
</feature>
<dbReference type="OrthoDB" id="995477at2759"/>
<dbReference type="InterPro" id="IPR042066">
    <property type="entry name" value="Spt6_death-like"/>
</dbReference>
<feature type="compositionally biased region" description="Basic residues" evidence="11">
    <location>
        <begin position="81"/>
        <end position="93"/>
    </location>
</feature>
<dbReference type="Pfam" id="PF14633">
    <property type="entry name" value="SH2_2"/>
    <property type="match status" value="1"/>
</dbReference>
<dbReference type="GO" id="GO:0140673">
    <property type="term" value="P:transcription elongation-coupled chromatin remodeling"/>
    <property type="evidence" value="ECO:0007669"/>
    <property type="project" value="InterPro"/>
</dbReference>
<dbReference type="PIRSF" id="PIRSF036947">
    <property type="entry name" value="Spt6"/>
    <property type="match status" value="1"/>
</dbReference>
<dbReference type="SMART" id="SM00252">
    <property type="entry name" value="SH2"/>
    <property type="match status" value="1"/>
</dbReference>
<evidence type="ECO:0000259" key="12">
    <source>
        <dbReference type="PROSITE" id="PS50126"/>
    </source>
</evidence>
<accession>A0A8H7A4Z0</accession>
<feature type="compositionally biased region" description="Low complexity" evidence="11">
    <location>
        <begin position="1534"/>
        <end position="1546"/>
    </location>
</feature>
<dbReference type="Pfam" id="PF14641">
    <property type="entry name" value="HTH_44"/>
    <property type="match status" value="1"/>
</dbReference>
<evidence type="ECO:0000313" key="13">
    <source>
        <dbReference type="EMBL" id="KAF7440727.1"/>
    </source>
</evidence>
<dbReference type="InterPro" id="IPR023319">
    <property type="entry name" value="Tex-like_HTH_dom_sf"/>
</dbReference>
<feature type="compositionally biased region" description="Acidic residues" evidence="11">
    <location>
        <begin position="64"/>
        <end position="78"/>
    </location>
</feature>
<comment type="function">
    <text evidence="10">Plays a role in maintenance of chromatin structure during RNA polymerase II transcription elongation thereby repressing transcription initiation from cryptic promoters. Mediates the reassembly of nucleosomes onto the promoters of at least a selected set of genes during repression; the nucleosome reassembly is essential for transcriptional repression.</text>
</comment>
<dbReference type="InterPro" id="IPR028088">
    <property type="entry name" value="Spt6_HTH_DNA-bd_dom"/>
</dbReference>
<dbReference type="SUPFAM" id="SSF53098">
    <property type="entry name" value="Ribonuclease H-like"/>
    <property type="match status" value="1"/>
</dbReference>
<comment type="subcellular location">
    <subcellularLocation>
        <location evidence="2">Chromosome</location>
    </subcellularLocation>
    <subcellularLocation>
        <location evidence="1 10">Nucleus</location>
    </subcellularLocation>
</comment>
<dbReference type="InterPro" id="IPR032706">
    <property type="entry name" value="Spt6_HHH"/>
</dbReference>
<dbReference type="InterPro" id="IPR049540">
    <property type="entry name" value="Spt6-like_S1"/>
</dbReference>
<dbReference type="CDD" id="cd09928">
    <property type="entry name" value="SH2_Cterm_SPT6_like"/>
    <property type="match status" value="1"/>
</dbReference>
<dbReference type="GeneID" id="59370916"/>
<gene>
    <name evidence="13" type="primary">SPT6</name>
    <name evidence="13" type="ORF">PC9H_001075</name>
</gene>
<dbReference type="Gene3D" id="1.10.10.2740">
    <property type="entry name" value="Spt6, Death-like domain"/>
    <property type="match status" value="1"/>
</dbReference>
<organism evidence="13 14">
    <name type="scientific">Pleurotus ostreatus</name>
    <name type="common">Oyster mushroom</name>
    <name type="synonym">White-rot fungus</name>
    <dbReference type="NCBI Taxonomy" id="5322"/>
    <lineage>
        <taxon>Eukaryota</taxon>
        <taxon>Fungi</taxon>
        <taxon>Dikarya</taxon>
        <taxon>Basidiomycota</taxon>
        <taxon>Agaricomycotina</taxon>
        <taxon>Agaricomycetes</taxon>
        <taxon>Agaricomycetidae</taxon>
        <taxon>Agaricales</taxon>
        <taxon>Pleurotineae</taxon>
        <taxon>Pleurotaceae</taxon>
        <taxon>Pleurotus</taxon>
    </lineage>
</organism>
<dbReference type="Pfam" id="PF21710">
    <property type="entry name" value="Spt6_S1"/>
    <property type="match status" value="1"/>
</dbReference>
<dbReference type="EMBL" id="JACETU010000001">
    <property type="protein sequence ID" value="KAF7440727.1"/>
    <property type="molecule type" value="Genomic_DNA"/>
</dbReference>
<evidence type="ECO:0000256" key="7">
    <source>
        <dbReference type="ARBA" id="ARBA00023163"/>
    </source>
</evidence>
<dbReference type="Gene3D" id="1.10.10.650">
    <property type="entry name" value="RuvA domain 2-like"/>
    <property type="match status" value="1"/>
</dbReference>
<dbReference type="InterPro" id="IPR041692">
    <property type="entry name" value="HHH_9"/>
</dbReference>
<dbReference type="Pfam" id="PF22706">
    <property type="entry name" value="Tex_central_region"/>
    <property type="match status" value="1"/>
</dbReference>
<dbReference type="InterPro" id="IPR003029">
    <property type="entry name" value="S1_domain"/>
</dbReference>
<comment type="function">
    <text evidence="9">Histone H3-H4 chaperone that plays a role in maintenance of chromatin structure during RNA polymerase II transcription elongation thereby repressing transcription initiation from cryptic promoters. Mediates the reassembly of nucleosomes onto the promoters of at least a selected set of genes during repression; the nucleosome reassembly is essential for transcriptional repression. Essential for viability.</text>
</comment>
<feature type="region of interest" description="Disordered" evidence="11">
    <location>
        <begin position="1"/>
        <end position="220"/>
    </location>
</feature>
<dbReference type="InterPro" id="IPR000980">
    <property type="entry name" value="SH2"/>
</dbReference>
<dbReference type="InterPro" id="IPR035018">
    <property type="entry name" value="Spt6_SH2_C"/>
</dbReference>
<dbReference type="Pfam" id="PF17674">
    <property type="entry name" value="HHH_9"/>
    <property type="match status" value="1"/>
</dbReference>
<comment type="caution">
    <text evidence="13">The sequence shown here is derived from an EMBL/GenBank/DDBJ whole genome shotgun (WGS) entry which is preliminary data.</text>
</comment>
<sequence>MSQPPPDFEAMEQPGTEDQTMHEPQEENEEEGEGDVVMPDASDDSSEEPEEDEDEERRIRDGFIVDEDEEEEEEEEDEERRKRRKRRKKHHRRHEELLDLDEDDLELMEENTGASFKKSRLTRLRRGGPDGDSPPSGSSKRRAVVESSDDDLDQDLPQVQDIQRIWDDGGRDDDDDGDIDAMDDFIDYDEEDEAGAPMDEEAREERRKERRKLEKERRRAQGIRPELAGIDANAWDEIHEVFGDGHEYDWALAADEQVAIFNESKQEMKYQDVFEPSEIQARMLTEDDDLIRAQDIPERMQLANSTLSLYPTLSVHADFTEADLEDAALWVTQRISDKKTELFFAPDGQHTHLRAALVKAVMYALRCLFIEEFEVPYVWTHRRDHISHFDEVDMRARFELLSSWELWRIYSLGQKYRALLTRKRALETSYLRLGVNDEYYETEIRPKTDSVEVVADVTEWMSMKYKDKKNGGFEFHFHDDHDQDSAPKRKMPTRISAYEVAKKSLVSKLAQGFGIQPHQVVLNYMVSRHAHFIDDEELNPTVYAEQFIDPDPSKAETAEELLRRARMIFATELGKDPLLRRAMREAFQAEARVSVSPTERGVNKIDEYHMYYNFKYLYQKRISDMLKSFQFLHMLKAEEQHLITISVTLPSDIKLAFERRLEDAFTSDGFSDTAKAWNAERTRIVREVIDQHLLPAAVKWTREYIREEVEEYLARQCGEALRARVNVAPFRSPEMKVGETPSVLAVSWGKGDPQKDAISMVYLDQAGRMREYTKIDNLMDEESNDEFIDLIKRRQPDVIVVGGFSMATSKLSLRVKEKVNPGQTALPDEPQPPPGENLNIPVIYVYDDVARIYQHSHRADEEYPSLSQTAKYCVGLARYAQSPLNEFAAMGRDIVAIKFHEDQHLVTQEKQLVTFERVLVDVVNNVGVDINRAVTDSYIQLLLPFVCGLGPRKAQVVVKKIASLGGNLVNREQFIKAGILTTKIFLNASAFLRIPNELDLKPYKNRNNDDDTPDPLDNTRIHPEDYELARKMATDALELDEEDVHDEHPSHVIGLIMQDADNEKKLADLNLDEFAVSLYEANGDLKRHTLNVIRDELRAPFAEQRPPFVQPEPWEVLTMLSGETERSLRVGLIVVAMVGRLEKEKAHVRLDSGIEGVITSQWAADPAPRHTRDVFKQQTPVNAVIIGIQADPNRDIFYVELTARPGDLEPGDSSFRMIQHDPSWDDVRAMKDKEMLQRKKRAEVDRTRRVIKHPNFHNFNSSQAEAFLDKQQRGDVVVRPSSKGNHHLAVTWKVDDKLYQHIDVTEINPDPTGQTLSGQLMVDAKHTYADLDELIVNHIQAMARKVEELMAHDRFKAGTEDELHLFLKNYLAANPAKSMYGFTLNRKKPGHFNLCFLANKKSAVQSWPVRVTPQAYYLFEAPAPGVPELCDAFKVRHLHESQNAANQAAGGKTPYLAGTRTPAHLGRATPGHSVRQPARTPNPYGGATPYGGGAPPPRPGSNQFGYQTPSYTSQPPPTSLPAGMNPDRAAMIQNSGGWSSNNGGGW</sequence>
<dbReference type="GO" id="GO:0003746">
    <property type="term" value="F:translation elongation factor activity"/>
    <property type="evidence" value="ECO:0007669"/>
    <property type="project" value="UniProtKB-KW"/>
</dbReference>
<evidence type="ECO:0000256" key="3">
    <source>
        <dbReference type="ARBA" id="ARBA00009253"/>
    </source>
</evidence>
<feature type="domain" description="S1 motif" evidence="12">
    <location>
        <begin position="1131"/>
        <end position="1204"/>
    </location>
</feature>
<keyword evidence="8 10" id="KW-0539">Nucleus</keyword>
<evidence type="ECO:0000256" key="1">
    <source>
        <dbReference type="ARBA" id="ARBA00004123"/>
    </source>
</evidence>
<dbReference type="GO" id="GO:0008023">
    <property type="term" value="C:transcription elongation factor complex"/>
    <property type="evidence" value="ECO:0007669"/>
    <property type="project" value="TreeGrafter"/>
</dbReference>
<dbReference type="Gene3D" id="3.30.505.10">
    <property type="entry name" value="SH2 domain"/>
    <property type="match status" value="2"/>
</dbReference>